<accession>A0A9P6LCP7</accession>
<keyword evidence="1" id="KW-0812">Transmembrane</keyword>
<organism evidence="2 3">
    <name type="scientific">Thelephora terrestris</name>
    <dbReference type="NCBI Taxonomy" id="56493"/>
    <lineage>
        <taxon>Eukaryota</taxon>
        <taxon>Fungi</taxon>
        <taxon>Dikarya</taxon>
        <taxon>Basidiomycota</taxon>
        <taxon>Agaricomycotina</taxon>
        <taxon>Agaricomycetes</taxon>
        <taxon>Thelephorales</taxon>
        <taxon>Thelephoraceae</taxon>
        <taxon>Thelephora</taxon>
    </lineage>
</organism>
<protein>
    <submittedName>
        <fullName evidence="2">Uncharacterized protein</fullName>
    </submittedName>
</protein>
<proteinExistence type="predicted"/>
<feature type="transmembrane region" description="Helical" evidence="1">
    <location>
        <begin position="59"/>
        <end position="78"/>
    </location>
</feature>
<evidence type="ECO:0000256" key="1">
    <source>
        <dbReference type="SAM" id="Phobius"/>
    </source>
</evidence>
<sequence length="140" mass="15635">MGALSSYDSIFPNAQSTLSISPKGSRNLALGACGGMVRSRVAFLTLATAMISRPFRRKVRYLSVSLVGFLIGECGPLSGFIGRVGHYLSLHVATQVWVYLILDPRRDLSMRQQLQRSRAEIDSRMTMKLATSQRRRSTRR</sequence>
<reference evidence="2" key="2">
    <citation type="submission" date="2020-11" db="EMBL/GenBank/DDBJ databases">
        <authorList>
            <consortium name="DOE Joint Genome Institute"/>
            <person name="Kuo A."/>
            <person name="Miyauchi S."/>
            <person name="Kiss E."/>
            <person name="Drula E."/>
            <person name="Kohler A."/>
            <person name="Sanchez-Garcia M."/>
            <person name="Andreopoulos B."/>
            <person name="Barry K.W."/>
            <person name="Bonito G."/>
            <person name="Buee M."/>
            <person name="Carver A."/>
            <person name="Chen C."/>
            <person name="Cichocki N."/>
            <person name="Clum A."/>
            <person name="Culley D."/>
            <person name="Crous P.W."/>
            <person name="Fauchery L."/>
            <person name="Girlanda M."/>
            <person name="Hayes R."/>
            <person name="Keri Z."/>
            <person name="Labutti K."/>
            <person name="Lipzen A."/>
            <person name="Lombard V."/>
            <person name="Magnuson J."/>
            <person name="Maillard F."/>
            <person name="Morin E."/>
            <person name="Murat C."/>
            <person name="Nolan M."/>
            <person name="Ohm R."/>
            <person name="Pangilinan J."/>
            <person name="Pereira M."/>
            <person name="Perotto S."/>
            <person name="Peter M."/>
            <person name="Riley R."/>
            <person name="Sitrit Y."/>
            <person name="Stielow B."/>
            <person name="Szollosi G."/>
            <person name="Zifcakova L."/>
            <person name="Stursova M."/>
            <person name="Spatafora J.W."/>
            <person name="Tedersoo L."/>
            <person name="Vaario L.-M."/>
            <person name="Yamada A."/>
            <person name="Yan M."/>
            <person name="Wang P."/>
            <person name="Xu J."/>
            <person name="Bruns T."/>
            <person name="Baldrian P."/>
            <person name="Vilgalys R."/>
            <person name="Henrissat B."/>
            <person name="Grigoriev I.V."/>
            <person name="Hibbett D."/>
            <person name="Nagy L.G."/>
            <person name="Martin F.M."/>
        </authorList>
    </citation>
    <scope>NUCLEOTIDE SEQUENCE</scope>
    <source>
        <strain evidence="2">UH-Tt-Lm1</strain>
    </source>
</reference>
<comment type="caution">
    <text evidence="2">The sequence shown here is derived from an EMBL/GenBank/DDBJ whole genome shotgun (WGS) entry which is preliminary data.</text>
</comment>
<keyword evidence="1" id="KW-0472">Membrane</keyword>
<evidence type="ECO:0000313" key="3">
    <source>
        <dbReference type="Proteomes" id="UP000736335"/>
    </source>
</evidence>
<reference evidence="2" key="1">
    <citation type="journal article" date="2020" name="Nat. Commun.">
        <title>Large-scale genome sequencing of mycorrhizal fungi provides insights into the early evolution of symbiotic traits.</title>
        <authorList>
            <person name="Miyauchi S."/>
            <person name="Kiss E."/>
            <person name="Kuo A."/>
            <person name="Drula E."/>
            <person name="Kohler A."/>
            <person name="Sanchez-Garcia M."/>
            <person name="Morin E."/>
            <person name="Andreopoulos B."/>
            <person name="Barry K.W."/>
            <person name="Bonito G."/>
            <person name="Buee M."/>
            <person name="Carver A."/>
            <person name="Chen C."/>
            <person name="Cichocki N."/>
            <person name="Clum A."/>
            <person name="Culley D."/>
            <person name="Crous P.W."/>
            <person name="Fauchery L."/>
            <person name="Girlanda M."/>
            <person name="Hayes R.D."/>
            <person name="Keri Z."/>
            <person name="LaButti K."/>
            <person name="Lipzen A."/>
            <person name="Lombard V."/>
            <person name="Magnuson J."/>
            <person name="Maillard F."/>
            <person name="Murat C."/>
            <person name="Nolan M."/>
            <person name="Ohm R.A."/>
            <person name="Pangilinan J."/>
            <person name="Pereira M.F."/>
            <person name="Perotto S."/>
            <person name="Peter M."/>
            <person name="Pfister S."/>
            <person name="Riley R."/>
            <person name="Sitrit Y."/>
            <person name="Stielow J.B."/>
            <person name="Szollosi G."/>
            <person name="Zifcakova L."/>
            <person name="Stursova M."/>
            <person name="Spatafora J.W."/>
            <person name="Tedersoo L."/>
            <person name="Vaario L.M."/>
            <person name="Yamada A."/>
            <person name="Yan M."/>
            <person name="Wang P."/>
            <person name="Xu J."/>
            <person name="Bruns T."/>
            <person name="Baldrian P."/>
            <person name="Vilgalys R."/>
            <person name="Dunand C."/>
            <person name="Henrissat B."/>
            <person name="Grigoriev I.V."/>
            <person name="Hibbett D."/>
            <person name="Nagy L.G."/>
            <person name="Martin F.M."/>
        </authorList>
    </citation>
    <scope>NUCLEOTIDE SEQUENCE</scope>
    <source>
        <strain evidence="2">UH-Tt-Lm1</strain>
    </source>
</reference>
<feature type="transmembrane region" description="Helical" evidence="1">
    <location>
        <begin position="84"/>
        <end position="102"/>
    </location>
</feature>
<keyword evidence="1" id="KW-1133">Transmembrane helix</keyword>
<dbReference type="AlphaFoldDB" id="A0A9P6LCP7"/>
<evidence type="ECO:0000313" key="2">
    <source>
        <dbReference type="EMBL" id="KAF9792974.1"/>
    </source>
</evidence>
<dbReference type="Proteomes" id="UP000736335">
    <property type="component" value="Unassembled WGS sequence"/>
</dbReference>
<name>A0A9P6LCP7_9AGAM</name>
<keyword evidence="3" id="KW-1185">Reference proteome</keyword>
<dbReference type="EMBL" id="WIUZ02000001">
    <property type="protein sequence ID" value="KAF9792974.1"/>
    <property type="molecule type" value="Genomic_DNA"/>
</dbReference>
<gene>
    <name evidence="2" type="ORF">BJ322DRAFT_92205</name>
</gene>